<dbReference type="EMBL" id="QJKJ01003826">
    <property type="protein sequence ID" value="RDX96742.1"/>
    <property type="molecule type" value="Genomic_DNA"/>
</dbReference>
<evidence type="ECO:0000313" key="2">
    <source>
        <dbReference type="Proteomes" id="UP000257109"/>
    </source>
</evidence>
<dbReference type="Proteomes" id="UP000257109">
    <property type="component" value="Unassembled WGS sequence"/>
</dbReference>
<evidence type="ECO:0000313" key="1">
    <source>
        <dbReference type="EMBL" id="RDX96742.1"/>
    </source>
</evidence>
<proteinExistence type="predicted"/>
<sequence>MLTKERHLRTWISFSYVSTRLLTED</sequence>
<accession>A0A371H1R1</accession>
<gene>
    <name evidence="1" type="ORF">CR513_20561</name>
</gene>
<name>A0A371H1R1_MUCPR</name>
<keyword evidence="2" id="KW-1185">Reference proteome</keyword>
<organism evidence="1 2">
    <name type="scientific">Mucuna pruriens</name>
    <name type="common">Velvet bean</name>
    <name type="synonym">Dolichos pruriens</name>
    <dbReference type="NCBI Taxonomy" id="157652"/>
    <lineage>
        <taxon>Eukaryota</taxon>
        <taxon>Viridiplantae</taxon>
        <taxon>Streptophyta</taxon>
        <taxon>Embryophyta</taxon>
        <taxon>Tracheophyta</taxon>
        <taxon>Spermatophyta</taxon>
        <taxon>Magnoliopsida</taxon>
        <taxon>eudicotyledons</taxon>
        <taxon>Gunneridae</taxon>
        <taxon>Pentapetalae</taxon>
        <taxon>rosids</taxon>
        <taxon>fabids</taxon>
        <taxon>Fabales</taxon>
        <taxon>Fabaceae</taxon>
        <taxon>Papilionoideae</taxon>
        <taxon>50 kb inversion clade</taxon>
        <taxon>NPAAA clade</taxon>
        <taxon>indigoferoid/millettioid clade</taxon>
        <taxon>Phaseoleae</taxon>
        <taxon>Mucuna</taxon>
    </lineage>
</organism>
<comment type="caution">
    <text evidence="1">The sequence shown here is derived from an EMBL/GenBank/DDBJ whole genome shotgun (WGS) entry which is preliminary data.</text>
</comment>
<dbReference type="AlphaFoldDB" id="A0A371H1R1"/>
<reference evidence="1" key="1">
    <citation type="submission" date="2018-05" db="EMBL/GenBank/DDBJ databases">
        <title>Draft genome of Mucuna pruriens seed.</title>
        <authorList>
            <person name="Nnadi N.E."/>
            <person name="Vos R."/>
            <person name="Hasami M.H."/>
            <person name="Devisetty U.K."/>
            <person name="Aguiy J.C."/>
        </authorList>
    </citation>
    <scope>NUCLEOTIDE SEQUENCE [LARGE SCALE GENOMIC DNA]</scope>
    <source>
        <strain evidence="1">JCA_2017</strain>
    </source>
</reference>
<protein>
    <submittedName>
        <fullName evidence="1">Uncharacterized protein</fullName>
    </submittedName>
</protein>